<dbReference type="GO" id="GO:1903425">
    <property type="term" value="F:fluoride transmembrane transporter activity"/>
    <property type="evidence" value="ECO:0007669"/>
    <property type="project" value="TreeGrafter"/>
</dbReference>
<evidence type="ECO:0000313" key="11">
    <source>
        <dbReference type="Proteomes" id="UP001378960"/>
    </source>
</evidence>
<comment type="subcellular location">
    <subcellularLocation>
        <location evidence="2">Cell membrane</location>
        <topology evidence="2">Multi-pass membrane protein</topology>
    </subcellularLocation>
</comment>
<evidence type="ECO:0000256" key="9">
    <source>
        <dbReference type="SAM" id="Phobius"/>
    </source>
</evidence>
<evidence type="ECO:0000256" key="3">
    <source>
        <dbReference type="ARBA" id="ARBA00022475"/>
    </source>
</evidence>
<keyword evidence="3" id="KW-1003">Cell membrane</keyword>
<evidence type="ECO:0000256" key="2">
    <source>
        <dbReference type="ARBA" id="ARBA00004651"/>
    </source>
</evidence>
<feature type="transmembrane region" description="Helical" evidence="9">
    <location>
        <begin position="69"/>
        <end position="89"/>
    </location>
</feature>
<accession>A0AAV5QZI7</accession>
<feature type="transmembrane region" description="Helical" evidence="9">
    <location>
        <begin position="337"/>
        <end position="358"/>
    </location>
</feature>
<dbReference type="EMBL" id="BTGB01000001">
    <property type="protein sequence ID" value="GMM44375.1"/>
    <property type="molecule type" value="Genomic_DNA"/>
</dbReference>
<comment type="function">
    <text evidence="1">Fluoride channel required for the rapid expulsion of cytoplasmic fluoride.</text>
</comment>
<dbReference type="PANTHER" id="PTHR28259:SF1">
    <property type="entry name" value="FLUORIDE EXPORT PROTEIN 1-RELATED"/>
    <property type="match status" value="1"/>
</dbReference>
<feature type="transmembrane region" description="Helical" evidence="9">
    <location>
        <begin position="295"/>
        <end position="317"/>
    </location>
</feature>
<feature type="transmembrane region" description="Helical" evidence="9">
    <location>
        <begin position="231"/>
        <end position="252"/>
    </location>
</feature>
<feature type="transmembrane region" description="Helical" evidence="9">
    <location>
        <begin position="189"/>
        <end position="219"/>
    </location>
</feature>
<gene>
    <name evidence="10" type="ORF">DAPK24_009500</name>
</gene>
<evidence type="ECO:0008006" key="12">
    <source>
        <dbReference type="Google" id="ProtNLM"/>
    </source>
</evidence>
<keyword evidence="6 9" id="KW-0472">Membrane</keyword>
<evidence type="ECO:0000256" key="6">
    <source>
        <dbReference type="ARBA" id="ARBA00023136"/>
    </source>
</evidence>
<reference evidence="10 11" key="1">
    <citation type="journal article" date="2023" name="Elife">
        <title>Identification of key yeast species and microbe-microbe interactions impacting larval growth of Drosophila in the wild.</title>
        <authorList>
            <person name="Mure A."/>
            <person name="Sugiura Y."/>
            <person name="Maeda R."/>
            <person name="Honda K."/>
            <person name="Sakurai N."/>
            <person name="Takahashi Y."/>
            <person name="Watada M."/>
            <person name="Katoh T."/>
            <person name="Gotoh A."/>
            <person name="Gotoh Y."/>
            <person name="Taniguchi I."/>
            <person name="Nakamura K."/>
            <person name="Hayashi T."/>
            <person name="Katayama T."/>
            <person name="Uemura T."/>
            <person name="Hattori Y."/>
        </authorList>
    </citation>
    <scope>NUCLEOTIDE SEQUENCE [LARGE SCALE GENOMIC DNA]</scope>
    <source>
        <strain evidence="10 11">PK-24</strain>
    </source>
</reference>
<evidence type="ECO:0000256" key="5">
    <source>
        <dbReference type="ARBA" id="ARBA00022989"/>
    </source>
</evidence>
<dbReference type="Pfam" id="PF02537">
    <property type="entry name" value="CRCB"/>
    <property type="match status" value="2"/>
</dbReference>
<dbReference type="Proteomes" id="UP001378960">
    <property type="component" value="Unassembled WGS sequence"/>
</dbReference>
<comment type="similarity">
    <text evidence="7">Belongs to the fluoride channel Fluc/FEX (TC 1.A.43) family.</text>
</comment>
<evidence type="ECO:0000313" key="10">
    <source>
        <dbReference type="EMBL" id="GMM44375.1"/>
    </source>
</evidence>
<comment type="catalytic activity">
    <reaction evidence="8">
        <text>fluoride(in) = fluoride(out)</text>
        <dbReference type="Rhea" id="RHEA:76159"/>
        <dbReference type="ChEBI" id="CHEBI:17051"/>
    </reaction>
    <physiologicalReaction direction="left-to-right" evidence="8">
        <dbReference type="Rhea" id="RHEA:76160"/>
    </physiologicalReaction>
</comment>
<dbReference type="AlphaFoldDB" id="A0AAV5QZI7"/>
<keyword evidence="4 9" id="KW-0812">Transmembrane</keyword>
<dbReference type="PANTHER" id="PTHR28259">
    <property type="entry name" value="FLUORIDE EXPORT PROTEIN 1-RELATED"/>
    <property type="match status" value="1"/>
</dbReference>
<evidence type="ECO:0000256" key="4">
    <source>
        <dbReference type="ARBA" id="ARBA00022692"/>
    </source>
</evidence>
<keyword evidence="11" id="KW-1185">Reference proteome</keyword>
<feature type="transmembrane region" description="Helical" evidence="9">
    <location>
        <begin position="370"/>
        <end position="391"/>
    </location>
</feature>
<proteinExistence type="inferred from homology"/>
<evidence type="ECO:0000256" key="1">
    <source>
        <dbReference type="ARBA" id="ARBA00002598"/>
    </source>
</evidence>
<dbReference type="GO" id="GO:0005886">
    <property type="term" value="C:plasma membrane"/>
    <property type="evidence" value="ECO:0007669"/>
    <property type="project" value="UniProtKB-SubCell"/>
</dbReference>
<organism evidence="10 11">
    <name type="scientific">Pichia kluyveri</name>
    <name type="common">Yeast</name>
    <dbReference type="NCBI Taxonomy" id="36015"/>
    <lineage>
        <taxon>Eukaryota</taxon>
        <taxon>Fungi</taxon>
        <taxon>Dikarya</taxon>
        <taxon>Ascomycota</taxon>
        <taxon>Saccharomycotina</taxon>
        <taxon>Pichiomycetes</taxon>
        <taxon>Pichiales</taxon>
        <taxon>Pichiaceae</taxon>
        <taxon>Pichia</taxon>
    </lineage>
</organism>
<feature type="transmembrane region" description="Helical" evidence="9">
    <location>
        <begin position="109"/>
        <end position="131"/>
    </location>
</feature>
<feature type="transmembrane region" description="Helical" evidence="9">
    <location>
        <begin position="143"/>
        <end position="169"/>
    </location>
</feature>
<comment type="caution">
    <text evidence="10">The sequence shown here is derived from an EMBL/GenBank/DDBJ whole genome shotgun (WGS) entry which is preliminary data.</text>
</comment>
<evidence type="ECO:0000256" key="7">
    <source>
        <dbReference type="ARBA" id="ARBA00035120"/>
    </source>
</evidence>
<protein>
    <recommendedName>
        <fullName evidence="12">Fluoride export protein 1</fullName>
    </recommendedName>
</protein>
<keyword evidence="5 9" id="KW-1133">Transmembrane helix</keyword>
<evidence type="ECO:0000256" key="8">
    <source>
        <dbReference type="ARBA" id="ARBA00035585"/>
    </source>
</evidence>
<dbReference type="InterPro" id="IPR003691">
    <property type="entry name" value="FluC"/>
</dbReference>
<sequence>MASEQHNNNDTSQNSLLHELQESLMENETTTNETTQEKLIQNELTPFSLQFWKPNNIMSVEDTPFSNRFLVTLLVIAFSIPGNLARISLQKLTQYENAYLNYQPGTVVWVNFAACFIMSWCNNAVLFWSLILKDSKKSNMKQLALHTGITSGFCGTFSTLSSAMIELFFSSLDMFNGKLHNNGYRVMQFFSTFIITFAVPILGHVLGKHFAVFFDWFIVPKLAKILTYRNIRVFELIFSLLGIFAIIANIVLSCTLDLSYWYKRTYSFSILMGALGTVLRFKLSVLNGRFIKEWFPTGTLIANIVGCLIIAILQLLINGLNVNKRLLITNTTHQFILFGFSTGFCGSLTTMSSLVNELYNLQNPLFQHAYFWCTFAICFSLILIIDGSYIWTVGFQN</sequence>
<name>A0AAV5QZI7_PICKL</name>